<dbReference type="InterPro" id="IPR033290">
    <property type="entry name" value="CCDC39"/>
</dbReference>
<dbReference type="PANTHER" id="PTHR18962">
    <property type="entry name" value="COILED-COIL DOMAIN-CONTAINING PROTEIN 39"/>
    <property type="match status" value="1"/>
</dbReference>
<evidence type="ECO:0000256" key="4">
    <source>
        <dbReference type="ARBA" id="ARBA00045182"/>
    </source>
</evidence>
<evidence type="ECO:0000313" key="6">
    <source>
        <dbReference type="EMBL" id="TNM98461.1"/>
    </source>
</evidence>
<evidence type="ECO:0000256" key="1">
    <source>
        <dbReference type="ARBA" id="ARBA00005805"/>
    </source>
</evidence>
<feature type="coiled-coil region" evidence="5">
    <location>
        <begin position="242"/>
        <end position="304"/>
    </location>
</feature>
<dbReference type="GO" id="GO:0060285">
    <property type="term" value="P:cilium-dependent cell motility"/>
    <property type="evidence" value="ECO:0007669"/>
    <property type="project" value="TreeGrafter"/>
</dbReference>
<sequence length="841" mass="99242">MINIFNAVLSELRWDERTLLPQLNEQNTDLAEKITNVLHLLELENDKEKNVAAFGQNLTEMFNNLKMELEDMDALIKAGEADMSFQNHCRAISERETGNMMQEKARIKKDHSTLLQKKYVKEAAVFKVLQQLDEYSQQEEHHKKQLEALVELSEERDLMAIHKYAKEDDKIIKSLFLATDKKKKEAERKLKIFNKEWYETLTAEMAVDKANEMILQLFQETKQLTIQWEKFIKQVNEWSAQNQEYQRQLFQYKLTIQEEKSKITELTLLEKSHKSKEKNLLISLRKAADRILHLEQNVNECIANELTQKTENSSLYKMLSSTQLVLESLRSKIRRIEGECLTYTMKVEEVRAENHNLTEQLNAVTQKTLSKDEKVVYLERLRTNQECTIKKLEGRIEELMGKLNSQTKFLEAKTKEETTSILQIARNKVTIAEMETMRIKIEDQIMMQESNAYKIRGEKTFVQQRLAMMQGRKDDSQKFDFLKTIAELSSAVEETKKLASFHKKETSAAEDENSFLNRQNERLMKQKGQWSEKVAELDLITDTNEKALKSLLKKKCNMVAHVKVLKTEEKNMMELLLNKTDENFSFERTKLELEKAIKVREDEIREFMNLMKKQVKLSEQERQRFAMEMNQKLDMLNKMKTQFEVKFFLVAEEDKSQAYYIIKAAQEKEELIRKINLLEAQIYIHDNKAMENTLSQYKSSNAQFKNVCINIKNRESGMQDLHETKDLAKMIEYRKRQIWELQSELEDLNCSYEGLLEKEMYEDKEAELKRYLLAKRTKEFTLQKEKCDRVTKECSRLIKGTEKQAGATKLKDLRNFTQTAADRLIEAVKHNPKLYQYVKNN</sequence>
<dbReference type="GO" id="GO:0060287">
    <property type="term" value="P:epithelial cilium movement involved in determination of left/right asymmetry"/>
    <property type="evidence" value="ECO:0007669"/>
    <property type="project" value="TreeGrafter"/>
</dbReference>
<evidence type="ECO:0000313" key="7">
    <source>
        <dbReference type="Proteomes" id="UP000516260"/>
    </source>
</evidence>
<comment type="caution">
    <text evidence="6">The sequence shown here is derived from an EMBL/GenBank/DDBJ whole genome shotgun (WGS) entry which is preliminary data.</text>
</comment>
<dbReference type="GO" id="GO:0005930">
    <property type="term" value="C:axoneme"/>
    <property type="evidence" value="ECO:0007669"/>
    <property type="project" value="InterPro"/>
</dbReference>
<gene>
    <name evidence="6" type="ORF">fugu_014707</name>
</gene>
<evidence type="ECO:0000256" key="2">
    <source>
        <dbReference type="ARBA" id="ARBA00016725"/>
    </source>
</evidence>
<keyword evidence="7" id="KW-1185">Reference proteome</keyword>
<protein>
    <recommendedName>
        <fullName evidence="2">Coiled-coil domain-containing protein 39</fullName>
    </recommendedName>
</protein>
<dbReference type="PANTHER" id="PTHR18962:SF0">
    <property type="entry name" value="COILED-COIL DOMAIN-CONTAINING PROTEIN 39"/>
    <property type="match status" value="1"/>
</dbReference>
<dbReference type="AlphaFoldDB" id="A0A4Z2C221"/>
<dbReference type="Pfam" id="PF24161">
    <property type="entry name" value="CCDC39"/>
    <property type="match status" value="1"/>
</dbReference>
<dbReference type="EMBL" id="SWLE01000007">
    <property type="protein sequence ID" value="TNM98461.1"/>
    <property type="molecule type" value="Genomic_DNA"/>
</dbReference>
<keyword evidence="3 5" id="KW-0175">Coiled coil</keyword>
<organism evidence="6 7">
    <name type="scientific">Takifugu bimaculatus</name>
    <dbReference type="NCBI Taxonomy" id="433685"/>
    <lineage>
        <taxon>Eukaryota</taxon>
        <taxon>Metazoa</taxon>
        <taxon>Chordata</taxon>
        <taxon>Craniata</taxon>
        <taxon>Vertebrata</taxon>
        <taxon>Euteleostomi</taxon>
        <taxon>Actinopterygii</taxon>
        <taxon>Neopterygii</taxon>
        <taxon>Teleostei</taxon>
        <taxon>Neoteleostei</taxon>
        <taxon>Acanthomorphata</taxon>
        <taxon>Eupercaria</taxon>
        <taxon>Tetraodontiformes</taxon>
        <taxon>Tetradontoidea</taxon>
        <taxon>Tetraodontidae</taxon>
        <taxon>Takifugu</taxon>
    </lineage>
</organism>
<evidence type="ECO:0000256" key="5">
    <source>
        <dbReference type="SAM" id="Coils"/>
    </source>
</evidence>
<name>A0A4Z2C221_9TELE</name>
<dbReference type="Proteomes" id="UP000516260">
    <property type="component" value="Chromosome 15"/>
</dbReference>
<accession>A0A4Z2C221</accession>
<comment type="function">
    <text evidence="4">Required for assembly of dynein regulatory complex (DRC) and inner dynein arm (IDA) complexes, which are responsible for ciliary beat regulation, thereby playing a central role in motility in cilia and flagella. Probably acts together with CCDC40 to form a molecular ruler that determines the 96 nanometer (nm) repeat length and arrangements of components in cilia and flagella. Not required for outer dynein arm complexes assembly.</text>
</comment>
<evidence type="ECO:0000256" key="3">
    <source>
        <dbReference type="ARBA" id="ARBA00023054"/>
    </source>
</evidence>
<reference evidence="6 7" key="1">
    <citation type="submission" date="2019-04" db="EMBL/GenBank/DDBJ databases">
        <title>The sequence and de novo assembly of Takifugu bimaculatus genome using PacBio and Hi-C technologies.</title>
        <authorList>
            <person name="Xu P."/>
            <person name="Liu B."/>
            <person name="Zhou Z."/>
        </authorList>
    </citation>
    <scope>NUCLEOTIDE SEQUENCE [LARGE SCALE GENOMIC DNA]</scope>
    <source>
        <strain evidence="6">TB-2018</strain>
        <tissue evidence="6">Muscle</tissue>
    </source>
</reference>
<proteinExistence type="inferred from homology"/>
<dbReference type="GO" id="GO:0036159">
    <property type="term" value="P:inner dynein arm assembly"/>
    <property type="evidence" value="ECO:0007669"/>
    <property type="project" value="InterPro"/>
</dbReference>
<comment type="similarity">
    <text evidence="1">Belongs to the CCDC39 family.</text>
</comment>
<feature type="coiled-coil region" evidence="5">
    <location>
        <begin position="347"/>
        <end position="402"/>
    </location>
</feature>
<dbReference type="GO" id="GO:0005576">
    <property type="term" value="C:extracellular region"/>
    <property type="evidence" value="ECO:0007669"/>
    <property type="project" value="GOC"/>
</dbReference>